<dbReference type="Proteomes" id="UP000285575">
    <property type="component" value="Unassembled WGS sequence"/>
</dbReference>
<keyword evidence="1 5" id="KW-0378">Hydrolase</keyword>
<dbReference type="GO" id="GO:0016798">
    <property type="term" value="F:hydrolase activity, acting on glycosyl bonds"/>
    <property type="evidence" value="ECO:0007669"/>
    <property type="project" value="UniProtKB-KW"/>
</dbReference>
<dbReference type="InterPro" id="IPR013780">
    <property type="entry name" value="Glyco_hydro_b"/>
</dbReference>
<keyword evidence="2" id="KW-0326">Glycosidase</keyword>
<dbReference type="InterPro" id="IPR045857">
    <property type="entry name" value="O16G_dom_2"/>
</dbReference>
<feature type="signal peptide" evidence="3">
    <location>
        <begin position="1"/>
        <end position="30"/>
    </location>
</feature>
<dbReference type="CDD" id="cd11338">
    <property type="entry name" value="AmyAc_CMD"/>
    <property type="match status" value="1"/>
</dbReference>
<keyword evidence="3" id="KW-0732">Signal</keyword>
<sequence>MMVRAVMTAAVMRAWFLGLALLGTGLGASAAEACRPDPLQGRSLYLRGTFNSWNALETQRFTWACQRWELVTRLQGEHSFKVADEGWSGDADFGRGAAEGSAERLSLRGPELKRRFDGVHRFTLTMDASSATPQLQVSACPAPAPFGDTVLYLRGTPNNWAALDDWAFQYSCDAYYLNVKLSGRHEFKVADAGWKDASSFGEGGGNFAHVFNGEHTVRVAFEDGKPRLSVGPKTFADPAAKSVTDPVALSLRYDSRNLAHKRPFGAVKAGTPVQYAVTSLPGVQRLTLVVEKRRLEGNQEVLDYTEVARVPMQARRDGANLRWTARHRYADVAVYGHWFEAQIGGKTYVLQNNAAPVFWTREKGAGGRAEVADRPASGRGTAGIRRFRQTVYSPDFKVPAWAPDIVYYYVFPERFRNGNPANDPKPGITRYHQHTVEVHRNWTDRPYRPNSGDGSDAFFNNDFFGGDLEGLIQKLDHIKELGANTIYMTPVFKASSNHKYDTADYREIDPAFGSNADFERLTKEAAKRGIRVIPDTSLNHTGADSLYFNRYGNYGSQGAFQGGKVNPASPWAGWYSFDTTQAEPDKQFKGWVGVTDLPELNKNSESLRNFFYRDRDSVTKLWLDRGAAGWRMDVAPWVPDDFWREWRAALKAHKPDALTVAETWFDASKYFLGDMFDSTMNYVFRNAVLEYAAGGDGAALYTHLEHLREAYPPQALYALMNLLSSHDQARALHHFGWHDDTKDPAAIAQAKQRLRLAVLFQMSYPGAPTVYYGDEVGVTGGDDPYNRATFPWADQGGQPDEALHADFKRLIAMRNQHAVLRRGSLEAPLHADKQVIVLLRRLGSGAGATWALVGLNNATEARNVEVKLPPGVPVAALKDVLGDGPGGAPALQAVGSASEGRWRLTLPPLFGRVLVAPGR</sequence>
<reference evidence="5 6" key="1">
    <citation type="submission" date="2019-01" db="EMBL/GenBank/DDBJ databases">
        <authorList>
            <person name="Chen W.-M."/>
        </authorList>
    </citation>
    <scope>NUCLEOTIDE SEQUENCE [LARGE SCALE GENOMIC DNA]</scope>
    <source>
        <strain evidence="5 6">KYPY4</strain>
    </source>
</reference>
<evidence type="ECO:0000313" key="6">
    <source>
        <dbReference type="Proteomes" id="UP000285575"/>
    </source>
</evidence>
<dbReference type="AlphaFoldDB" id="A0A437RSF3"/>
<dbReference type="Pfam" id="PF00128">
    <property type="entry name" value="Alpha-amylase"/>
    <property type="match status" value="1"/>
</dbReference>
<dbReference type="EMBL" id="SACR01000001">
    <property type="protein sequence ID" value="RVU49687.1"/>
    <property type="molecule type" value="Genomic_DNA"/>
</dbReference>
<dbReference type="OrthoDB" id="9761577at2"/>
<dbReference type="Gene3D" id="3.90.400.10">
    <property type="entry name" value="Oligo-1,6-glucosidase, Domain 2"/>
    <property type="match status" value="1"/>
</dbReference>
<gene>
    <name evidence="5" type="ORF">EOE66_03795</name>
</gene>
<evidence type="ECO:0000256" key="3">
    <source>
        <dbReference type="SAM" id="SignalP"/>
    </source>
</evidence>
<keyword evidence="6" id="KW-1185">Reference proteome</keyword>
<feature type="domain" description="Glycosyl hydrolase family 13 catalytic" evidence="4">
    <location>
        <begin position="409"/>
        <end position="814"/>
    </location>
</feature>
<evidence type="ECO:0000256" key="1">
    <source>
        <dbReference type="ARBA" id="ARBA00022801"/>
    </source>
</evidence>
<accession>A0A437RSF3</accession>
<dbReference type="GO" id="GO:0005975">
    <property type="term" value="P:carbohydrate metabolic process"/>
    <property type="evidence" value="ECO:0007669"/>
    <property type="project" value="InterPro"/>
</dbReference>
<name>A0A437RSF3_9BURK</name>
<dbReference type="PANTHER" id="PTHR10357">
    <property type="entry name" value="ALPHA-AMYLASE FAMILY MEMBER"/>
    <property type="match status" value="1"/>
</dbReference>
<dbReference type="SMART" id="SM00642">
    <property type="entry name" value="Aamy"/>
    <property type="match status" value="1"/>
</dbReference>
<protein>
    <submittedName>
        <fullName evidence="5">Glycoside hydrolase family 13 protein</fullName>
    </submittedName>
</protein>
<evidence type="ECO:0000259" key="4">
    <source>
        <dbReference type="SMART" id="SM00642"/>
    </source>
</evidence>
<comment type="caution">
    <text evidence="5">The sequence shown here is derived from an EMBL/GenBank/DDBJ whole genome shotgun (WGS) entry which is preliminary data.</text>
</comment>
<evidence type="ECO:0000313" key="5">
    <source>
        <dbReference type="EMBL" id="RVU49687.1"/>
    </source>
</evidence>
<dbReference type="Gene3D" id="3.20.20.80">
    <property type="entry name" value="Glycosidases"/>
    <property type="match status" value="1"/>
</dbReference>
<dbReference type="Gene3D" id="2.60.40.1180">
    <property type="entry name" value="Golgi alpha-mannosidase II"/>
    <property type="match status" value="1"/>
</dbReference>
<dbReference type="SUPFAM" id="SSF51445">
    <property type="entry name" value="(Trans)glycosidases"/>
    <property type="match status" value="1"/>
</dbReference>
<dbReference type="InterPro" id="IPR006047">
    <property type="entry name" value="GH13_cat_dom"/>
</dbReference>
<feature type="chain" id="PRO_5019358357" evidence="3">
    <location>
        <begin position="31"/>
        <end position="919"/>
    </location>
</feature>
<organism evidence="5 6">
    <name type="scientific">Rubrivivax rivuli</name>
    <dbReference type="NCBI Taxonomy" id="1862385"/>
    <lineage>
        <taxon>Bacteria</taxon>
        <taxon>Pseudomonadati</taxon>
        <taxon>Pseudomonadota</taxon>
        <taxon>Betaproteobacteria</taxon>
        <taxon>Burkholderiales</taxon>
        <taxon>Sphaerotilaceae</taxon>
        <taxon>Rubrivivax</taxon>
    </lineage>
</organism>
<dbReference type="PANTHER" id="PTHR10357:SF210">
    <property type="entry name" value="MALTODEXTRIN GLUCOSIDASE"/>
    <property type="match status" value="1"/>
</dbReference>
<dbReference type="InterPro" id="IPR017853">
    <property type="entry name" value="GH"/>
</dbReference>
<evidence type="ECO:0000256" key="2">
    <source>
        <dbReference type="ARBA" id="ARBA00023295"/>
    </source>
</evidence>
<proteinExistence type="predicted"/>